<dbReference type="HOGENOM" id="CLU_100275_5_0_6"/>
<protein>
    <submittedName>
        <fullName evidence="1">OsmC-like protein</fullName>
    </submittedName>
</protein>
<reference evidence="1 2" key="1">
    <citation type="submission" date="2011-08" db="EMBL/GenBank/DDBJ databases">
        <authorList>
            <person name="Weinstock G."/>
            <person name="Sodergren E."/>
            <person name="Clifton S."/>
            <person name="Fulton L."/>
            <person name="Fulton B."/>
            <person name="Courtney L."/>
            <person name="Fronick C."/>
            <person name="Harrison M."/>
            <person name="Strong C."/>
            <person name="Farmer C."/>
            <person name="Delahaunty K."/>
            <person name="Markovic C."/>
            <person name="Hall O."/>
            <person name="Minx P."/>
            <person name="Tomlinson C."/>
            <person name="Mitreva M."/>
            <person name="Hou S."/>
            <person name="Chen J."/>
            <person name="Wollam A."/>
            <person name="Pepin K.H."/>
            <person name="Johnson M."/>
            <person name="Bhonagiri V."/>
            <person name="Zhang X."/>
            <person name="Suruliraj S."/>
            <person name="Warren W."/>
            <person name="Chinwalla A."/>
            <person name="Mardis E.R."/>
            <person name="Wilson R.K."/>
        </authorList>
    </citation>
    <scope>NUCLEOTIDE SEQUENCE [LARGE SCALE GENOMIC DNA]</scope>
    <source>
        <strain evidence="1 2">F0432</strain>
    </source>
</reference>
<comment type="caution">
    <text evidence="1">The sequence shown here is derived from an EMBL/GenBank/DDBJ whole genome shotgun (WGS) entry which is preliminary data.</text>
</comment>
<dbReference type="Pfam" id="PF02566">
    <property type="entry name" value="OsmC"/>
    <property type="match status" value="1"/>
</dbReference>
<accession>G9ZH34</accession>
<dbReference type="STRING" id="797473.HMPREF9080_02091"/>
<dbReference type="PANTHER" id="PTHR39624">
    <property type="entry name" value="PROTEIN INVOLVED IN RIMO-MEDIATED BETA-METHYLTHIOLATION OF RIBOSOMAL PROTEIN S12 YCAO"/>
    <property type="match status" value="1"/>
</dbReference>
<gene>
    <name evidence="1" type="ORF">HMPREF9080_02091</name>
</gene>
<dbReference type="InterPro" id="IPR015946">
    <property type="entry name" value="KH_dom-like_a/b"/>
</dbReference>
<evidence type="ECO:0000313" key="2">
    <source>
        <dbReference type="Proteomes" id="UP000004750"/>
    </source>
</evidence>
<dbReference type="InterPro" id="IPR036102">
    <property type="entry name" value="OsmC/Ohrsf"/>
</dbReference>
<dbReference type="EMBL" id="AGCM01000121">
    <property type="protein sequence ID" value="EHM52786.1"/>
    <property type="molecule type" value="Genomic_DNA"/>
</dbReference>
<proteinExistence type="predicted"/>
<dbReference type="Gene3D" id="3.30.300.20">
    <property type="match status" value="1"/>
</dbReference>
<dbReference type="AlphaFoldDB" id="G9ZH34"/>
<dbReference type="PANTHER" id="PTHR39624:SF2">
    <property type="entry name" value="OSMC-LIKE PROTEIN"/>
    <property type="match status" value="1"/>
</dbReference>
<evidence type="ECO:0000313" key="1">
    <source>
        <dbReference type="EMBL" id="EHM52786.1"/>
    </source>
</evidence>
<dbReference type="RefSeq" id="WP_006986087.1">
    <property type="nucleotide sequence ID" value="NZ_JH417944.1"/>
</dbReference>
<dbReference type="InterPro" id="IPR003718">
    <property type="entry name" value="OsmC/Ohr_fam"/>
</dbReference>
<dbReference type="SUPFAM" id="SSF82784">
    <property type="entry name" value="OsmC-like"/>
    <property type="match status" value="1"/>
</dbReference>
<dbReference type="Proteomes" id="UP000004750">
    <property type="component" value="Unassembled WGS sequence"/>
</dbReference>
<name>G9ZH34_9GAMM</name>
<organism evidence="1 2">
    <name type="scientific">Cardiobacterium valvarum F0432</name>
    <dbReference type="NCBI Taxonomy" id="797473"/>
    <lineage>
        <taxon>Bacteria</taxon>
        <taxon>Pseudomonadati</taxon>
        <taxon>Pseudomonadota</taxon>
        <taxon>Gammaproteobacteria</taxon>
        <taxon>Cardiobacteriales</taxon>
        <taxon>Cardiobacteriaceae</taxon>
        <taxon>Cardiobacterium</taxon>
    </lineage>
</organism>
<sequence length="135" mass="14585">MPTIRVEHLGALRNCATRYDNQSSVVSDAPAGSGGKGEHFSPLDHFAAALAFCCLTQMAKKAAAQGIDNLAVSADVGKNMANDPLRVSEIIIDFHLSRTLDTGTRRIIETAARHCPVANSLSAELMQTMRFHYDI</sequence>